<evidence type="ECO:0000256" key="1">
    <source>
        <dbReference type="SAM" id="MobiDB-lite"/>
    </source>
</evidence>
<sequence>MLFNVDPPDHHQSITPDMAKRSREESIDEQAAMRTPKKIKKNPQASLLGLPGELRNRIYRYALLEEDFFVYSGAANWGNLKKWMQQVHLGHLKREPYGLLDHSGCPNIHVVEMATGIVMKARALPWDEVEPILDIFKQGISIGNSGFWEDDE</sequence>
<dbReference type="EMBL" id="CP090171">
    <property type="protein sequence ID" value="UJO21673.1"/>
    <property type="molecule type" value="Genomic_DNA"/>
</dbReference>
<reference evidence="2" key="2">
    <citation type="journal article" date="2022" name="Microb. Genom.">
        <title>A chromosome-scale genome assembly of the tomato pathogen Cladosporium fulvum reveals a compartmentalized genome architecture and the presence of a dispensable chromosome.</title>
        <authorList>
            <person name="Zaccaron A.Z."/>
            <person name="Chen L.H."/>
            <person name="Samaras A."/>
            <person name="Stergiopoulos I."/>
        </authorList>
    </citation>
    <scope>NUCLEOTIDE SEQUENCE</scope>
    <source>
        <strain evidence="2">Race5_Kim</strain>
    </source>
</reference>
<proteinExistence type="predicted"/>
<dbReference type="KEGG" id="ffu:CLAFUR5_09598"/>
<gene>
    <name evidence="2" type="ORF">CLAFUR5_09598</name>
</gene>
<dbReference type="RefSeq" id="XP_047766039.1">
    <property type="nucleotide sequence ID" value="XM_047908746.1"/>
</dbReference>
<dbReference type="Proteomes" id="UP000756132">
    <property type="component" value="Chromosome 9"/>
</dbReference>
<reference evidence="2" key="1">
    <citation type="submission" date="2021-12" db="EMBL/GenBank/DDBJ databases">
        <authorList>
            <person name="Zaccaron A."/>
            <person name="Stergiopoulos I."/>
        </authorList>
    </citation>
    <scope>NUCLEOTIDE SEQUENCE</scope>
    <source>
        <strain evidence="2">Race5_Kim</strain>
    </source>
</reference>
<organism evidence="2 3">
    <name type="scientific">Passalora fulva</name>
    <name type="common">Tomato leaf mold</name>
    <name type="synonym">Cladosporium fulvum</name>
    <dbReference type="NCBI Taxonomy" id="5499"/>
    <lineage>
        <taxon>Eukaryota</taxon>
        <taxon>Fungi</taxon>
        <taxon>Dikarya</taxon>
        <taxon>Ascomycota</taxon>
        <taxon>Pezizomycotina</taxon>
        <taxon>Dothideomycetes</taxon>
        <taxon>Dothideomycetidae</taxon>
        <taxon>Mycosphaerellales</taxon>
        <taxon>Mycosphaerellaceae</taxon>
        <taxon>Fulvia</taxon>
    </lineage>
</organism>
<name>A0A9Q8PFS4_PASFU</name>
<accession>A0A9Q8PFS4</accession>
<evidence type="ECO:0000313" key="2">
    <source>
        <dbReference type="EMBL" id="UJO21673.1"/>
    </source>
</evidence>
<protein>
    <submittedName>
        <fullName evidence="2">Uncharacterized protein</fullName>
    </submittedName>
</protein>
<feature type="region of interest" description="Disordered" evidence="1">
    <location>
        <begin position="1"/>
        <end position="38"/>
    </location>
</feature>
<dbReference type="AlphaFoldDB" id="A0A9Q8PFS4"/>
<evidence type="ECO:0000313" key="3">
    <source>
        <dbReference type="Proteomes" id="UP000756132"/>
    </source>
</evidence>
<dbReference type="GeneID" id="71989476"/>
<keyword evidence="3" id="KW-1185">Reference proteome</keyword>
<feature type="compositionally biased region" description="Basic and acidic residues" evidence="1">
    <location>
        <begin position="7"/>
        <end position="25"/>
    </location>
</feature>